<reference evidence="2 3" key="1">
    <citation type="journal article" date="2021" name="Elife">
        <title>Chloroplast acquisition without the gene transfer in kleptoplastic sea slugs, Plakobranchus ocellatus.</title>
        <authorList>
            <person name="Maeda T."/>
            <person name="Takahashi S."/>
            <person name="Yoshida T."/>
            <person name="Shimamura S."/>
            <person name="Takaki Y."/>
            <person name="Nagai Y."/>
            <person name="Toyoda A."/>
            <person name="Suzuki Y."/>
            <person name="Arimoto A."/>
            <person name="Ishii H."/>
            <person name="Satoh N."/>
            <person name="Nishiyama T."/>
            <person name="Hasebe M."/>
            <person name="Maruyama T."/>
            <person name="Minagawa J."/>
            <person name="Obokata J."/>
            <person name="Shigenobu S."/>
        </authorList>
    </citation>
    <scope>NUCLEOTIDE SEQUENCE [LARGE SCALE GENOMIC DNA]</scope>
</reference>
<gene>
    <name evidence="2" type="ORF">PoB_002338300</name>
</gene>
<feature type="signal peptide" evidence="1">
    <location>
        <begin position="1"/>
        <end position="18"/>
    </location>
</feature>
<dbReference type="Proteomes" id="UP000735302">
    <property type="component" value="Unassembled WGS sequence"/>
</dbReference>
<organism evidence="2 3">
    <name type="scientific">Plakobranchus ocellatus</name>
    <dbReference type="NCBI Taxonomy" id="259542"/>
    <lineage>
        <taxon>Eukaryota</taxon>
        <taxon>Metazoa</taxon>
        <taxon>Spiralia</taxon>
        <taxon>Lophotrochozoa</taxon>
        <taxon>Mollusca</taxon>
        <taxon>Gastropoda</taxon>
        <taxon>Heterobranchia</taxon>
        <taxon>Euthyneura</taxon>
        <taxon>Panpulmonata</taxon>
        <taxon>Sacoglossa</taxon>
        <taxon>Placobranchoidea</taxon>
        <taxon>Plakobranchidae</taxon>
        <taxon>Plakobranchus</taxon>
    </lineage>
</organism>
<sequence length="121" mass="13430">MGNLFLASLLLCLVLTDAAPFLKVFKEAQEDYQDAMLSKADDLGKSVPLPTVVTHVRAVLAKLKTPDIFTEVIRIAKVVHSALKQTGKSLTENFKFLRHVLGETTQRLSDEVIEDFLSGSW</sequence>
<protein>
    <submittedName>
        <fullName evidence="2">Uncharacterized protein</fullName>
    </submittedName>
</protein>
<evidence type="ECO:0000313" key="3">
    <source>
        <dbReference type="Proteomes" id="UP000735302"/>
    </source>
</evidence>
<dbReference type="AlphaFoldDB" id="A0AAV3ZQY7"/>
<feature type="chain" id="PRO_5043416477" evidence="1">
    <location>
        <begin position="19"/>
        <end position="121"/>
    </location>
</feature>
<name>A0AAV3ZQY7_9GAST</name>
<keyword evidence="1" id="KW-0732">Signal</keyword>
<proteinExistence type="predicted"/>
<accession>A0AAV3ZQY7</accession>
<evidence type="ECO:0000313" key="2">
    <source>
        <dbReference type="EMBL" id="GFN96877.1"/>
    </source>
</evidence>
<keyword evidence="3" id="KW-1185">Reference proteome</keyword>
<comment type="caution">
    <text evidence="2">The sequence shown here is derived from an EMBL/GenBank/DDBJ whole genome shotgun (WGS) entry which is preliminary data.</text>
</comment>
<dbReference type="EMBL" id="BLXT01002711">
    <property type="protein sequence ID" value="GFN96877.1"/>
    <property type="molecule type" value="Genomic_DNA"/>
</dbReference>
<evidence type="ECO:0000256" key="1">
    <source>
        <dbReference type="SAM" id="SignalP"/>
    </source>
</evidence>